<evidence type="ECO:0000313" key="3">
    <source>
        <dbReference type="Proteomes" id="UP001589867"/>
    </source>
</evidence>
<dbReference type="EMBL" id="JBHLUH010000105">
    <property type="protein sequence ID" value="MFC0534218.1"/>
    <property type="molecule type" value="Genomic_DNA"/>
</dbReference>
<keyword evidence="3" id="KW-1185">Reference proteome</keyword>
<dbReference type="Pfam" id="PF00496">
    <property type="entry name" value="SBP_bac_5"/>
    <property type="match status" value="1"/>
</dbReference>
<dbReference type="InterPro" id="IPR000914">
    <property type="entry name" value="SBP_5_dom"/>
</dbReference>
<dbReference type="PANTHER" id="PTHR30290">
    <property type="entry name" value="PERIPLASMIC BINDING COMPONENT OF ABC TRANSPORTER"/>
    <property type="match status" value="1"/>
</dbReference>
<dbReference type="Gene3D" id="3.40.190.10">
    <property type="entry name" value="Periplasmic binding protein-like II"/>
    <property type="match status" value="1"/>
</dbReference>
<accession>A0ABV6MHK6</accession>
<sequence length="503" mass="54472">MAVGMSAAVLLTTACTLDGTNEESGSAPTLNIGFQFQPNSLDPAKINRAYAWYVNLAYDSLIYWAPDGSLQPRLATSWNYAGSDNRIFEMKLRPNVTFSDGSTLTADTVKANIDHFRAAGTVTSPFLAAVASVEVVDPSTVRLNLSKPNPELPRILTQHYLAGSVISGEALKNPEQLATMTAGAGAYVLDPSATVANDHYTYKPNPRYWDEANIHYDKVVIKVLPNQNTALSAMKTGQIDILQGVIDTAAAAKSAGFQVVYSPQVFQGLALADRGGEVLRPLGDVRVRQALNYAVDRVKITKGLFGEYGLPTEQIVLPGVDGYNDATVYPYDPQKAKQLLADAGYPAGFTLPVPTTSVNVKIAQAIADDLAAVGVRMEIKNSDNANNYFTDIASKKFPAYAINNGSETMYLKGPLLFLPEGAQFNPFRSSDGEISRLYDESATADASTRVEIDKKIVARLRDQAWFVPVSFVPVFFFARPTVAGVQSTPNLPTPCPNEWRPQP</sequence>
<dbReference type="RefSeq" id="WP_377262831.1">
    <property type="nucleotide sequence ID" value="NZ_JBHLUH010000105.1"/>
</dbReference>
<evidence type="ECO:0000259" key="1">
    <source>
        <dbReference type="Pfam" id="PF00496"/>
    </source>
</evidence>
<dbReference type="Proteomes" id="UP001589867">
    <property type="component" value="Unassembled WGS sequence"/>
</dbReference>
<evidence type="ECO:0000313" key="2">
    <source>
        <dbReference type="EMBL" id="MFC0534218.1"/>
    </source>
</evidence>
<dbReference type="InterPro" id="IPR039424">
    <property type="entry name" value="SBP_5"/>
</dbReference>
<dbReference type="Gene3D" id="3.10.105.10">
    <property type="entry name" value="Dipeptide-binding Protein, Domain 3"/>
    <property type="match status" value="1"/>
</dbReference>
<dbReference type="PIRSF" id="PIRSF002741">
    <property type="entry name" value="MppA"/>
    <property type="match status" value="1"/>
</dbReference>
<dbReference type="InterPro" id="IPR030678">
    <property type="entry name" value="Peptide/Ni-bd"/>
</dbReference>
<dbReference type="SUPFAM" id="SSF53850">
    <property type="entry name" value="Periplasmic binding protein-like II"/>
    <property type="match status" value="1"/>
</dbReference>
<reference evidence="2 3" key="1">
    <citation type="submission" date="2024-09" db="EMBL/GenBank/DDBJ databases">
        <authorList>
            <person name="Sun Q."/>
            <person name="Mori K."/>
        </authorList>
    </citation>
    <scope>NUCLEOTIDE SEQUENCE [LARGE SCALE GENOMIC DNA]</scope>
    <source>
        <strain evidence="2 3">TBRC 3947</strain>
    </source>
</reference>
<comment type="caution">
    <text evidence="2">The sequence shown here is derived from an EMBL/GenBank/DDBJ whole genome shotgun (WGS) entry which is preliminary data.</text>
</comment>
<feature type="domain" description="Solute-binding protein family 5" evidence="1">
    <location>
        <begin position="70"/>
        <end position="406"/>
    </location>
</feature>
<proteinExistence type="predicted"/>
<protein>
    <submittedName>
        <fullName evidence="2">ABC transporter substrate-binding protein</fullName>
    </submittedName>
</protein>
<organism evidence="2 3">
    <name type="scientific">Phytohabitans kaempferiae</name>
    <dbReference type="NCBI Taxonomy" id="1620943"/>
    <lineage>
        <taxon>Bacteria</taxon>
        <taxon>Bacillati</taxon>
        <taxon>Actinomycetota</taxon>
        <taxon>Actinomycetes</taxon>
        <taxon>Micromonosporales</taxon>
        <taxon>Micromonosporaceae</taxon>
    </lineage>
</organism>
<name>A0ABV6MHK6_9ACTN</name>
<gene>
    <name evidence="2" type="ORF">ACFFIA_42190</name>
</gene>